<reference evidence="3 7" key="1">
    <citation type="submission" date="2018-08" db="EMBL/GenBank/DDBJ databases">
        <title>Draft genome of Streptococcus sp .nov. Z2.</title>
        <authorList>
            <person name="Tian Z."/>
        </authorList>
    </citation>
    <scope>NUCLEOTIDE SEQUENCE [LARGE SCALE GENOMIC DNA]</scope>
    <source>
        <strain evidence="3 7">Z2</strain>
    </source>
</reference>
<dbReference type="Proteomes" id="UP000264056">
    <property type="component" value="Unassembled WGS sequence"/>
</dbReference>
<dbReference type="EMBL" id="QVQZ01000010">
    <property type="protein sequence ID" value="RFU53219.1"/>
    <property type="molecule type" value="Genomic_DNA"/>
</dbReference>
<evidence type="ECO:0000313" key="7">
    <source>
        <dbReference type="Proteomes" id="UP000264056"/>
    </source>
</evidence>
<dbReference type="KEGG" id="schj:DDV21_010205"/>
<dbReference type="EMBL" id="QVQY01000010">
    <property type="protein sequence ID" value="RFU51121.1"/>
    <property type="molecule type" value="Genomic_DNA"/>
</dbReference>
<name>A0A372KLQ5_9STRE</name>
<dbReference type="Proteomes" id="UP000262901">
    <property type="component" value="Unassembled WGS sequence"/>
</dbReference>
<dbReference type="RefSeq" id="WP_116878169.1">
    <property type="nucleotide sequence ID" value="NZ_CP031733.1"/>
</dbReference>
<dbReference type="Gene3D" id="2.40.30.200">
    <property type="match status" value="1"/>
</dbReference>
<dbReference type="AlphaFoldDB" id="A0A372KLQ5"/>
<keyword evidence="7" id="KW-1185">Reference proteome</keyword>
<protein>
    <submittedName>
        <fullName evidence="4">Phage tail protein</fullName>
    </submittedName>
</protein>
<evidence type="ECO:0000313" key="4">
    <source>
        <dbReference type="EMBL" id="RFU53219.1"/>
    </source>
</evidence>
<reference evidence="5" key="3">
    <citation type="submission" date="2018-08" db="EMBL/GenBank/DDBJ databases">
        <title>Streptococcus chenjunshii sp. nov., isolated from stools sample of the Tibetan antelope in the Qinghai-Tibet plateau, China.</title>
        <authorList>
            <person name="Tian Z."/>
        </authorList>
    </citation>
    <scope>NUCLEOTIDE SEQUENCE [LARGE SCALE GENOMIC DNA]</scope>
    <source>
        <strain evidence="5">Z15</strain>
    </source>
</reference>
<dbReference type="InterPro" id="IPR008841">
    <property type="entry name" value="Siphovirus-type_tail_N"/>
</dbReference>
<feature type="domain" description="Siphovirus-type tail component RIFT-related" evidence="1">
    <location>
        <begin position="23"/>
        <end position="119"/>
    </location>
</feature>
<evidence type="ECO:0000259" key="1">
    <source>
        <dbReference type="Pfam" id="PF05709"/>
    </source>
</evidence>
<dbReference type="Pfam" id="PF05709">
    <property type="entry name" value="Sipho_tail"/>
    <property type="match status" value="1"/>
</dbReference>
<evidence type="ECO:0000313" key="2">
    <source>
        <dbReference type="EMBL" id="AXQ79422.1"/>
    </source>
</evidence>
<dbReference type="EMBL" id="CP031733">
    <property type="protein sequence ID" value="AXQ79422.1"/>
    <property type="molecule type" value="Genomic_DNA"/>
</dbReference>
<accession>A0A372KLQ5</accession>
<gene>
    <name evidence="2" type="ORF">DDV21_010205</name>
    <name evidence="3" type="ORF">DDV22_05295</name>
    <name evidence="4" type="ORF">DDV23_05805</name>
</gene>
<dbReference type="Proteomes" id="UP000246115">
    <property type="component" value="Chromosome"/>
</dbReference>
<proteinExistence type="predicted"/>
<accession>A0A346NEH7</accession>
<reference evidence="4 6" key="2">
    <citation type="submission" date="2018-08" db="EMBL/GenBank/DDBJ databases">
        <title>Draft genome of Streptococcus sp. nov. Z1.</title>
        <authorList>
            <person name="Tian Z."/>
        </authorList>
    </citation>
    <scope>NUCLEOTIDE SEQUENCE [LARGE SCALE GENOMIC DNA]</scope>
    <source>
        <strain evidence="4">Z1</strain>
        <strain evidence="6">Z1(2018)</strain>
    </source>
</reference>
<organism evidence="4 6">
    <name type="scientific">Streptococcus chenjunshii</name>
    <dbReference type="NCBI Taxonomy" id="2173853"/>
    <lineage>
        <taxon>Bacteria</taxon>
        <taxon>Bacillati</taxon>
        <taxon>Bacillota</taxon>
        <taxon>Bacilli</taxon>
        <taxon>Lactobacillales</taxon>
        <taxon>Streptococcaceae</taxon>
        <taxon>Streptococcus</taxon>
    </lineage>
</organism>
<evidence type="ECO:0000313" key="3">
    <source>
        <dbReference type="EMBL" id="RFU51121.1"/>
    </source>
</evidence>
<sequence>MGIVTMTFDGLKLDETIEINDIQRGIGNERSITSSAAPKLGVNLQKVNTEAKTITVEFSIWSKDRNRVKHHLAGIFNVDEPKRLMFSDEPDKYYLALPINDIEMLEVSNYRSQGSMEFLVPDGTAHSTTYRRFTDYTEDNGKYTFEIDNQGNVDALPVITYRNIDENGYIGIVNKNGVFEAGDREEDDGKIVQKSQTLLNFTNDKIIDSLKQGTERVGITNDNSTETARTDMGTFKGTFGRDHIGIWNRGVSTSQPWITSSITWEIPADQNGDKGSLYDYIWWRQIFYPGDLKQRGFIKVTVSDEDDKFLYGFETMKRSTGLTTHYALIVRDEGAAYAYKVQHAWHFNATEKDVDNPFNSGRGYSDVVRSDDKISAYWFGSRKDFTVPGIKGKKSKKVHITFGQANGIDRVTHMYVDAFKYVKDKMSVWEDVPNKFSPASEVVMNSENNSLSVDGIDKLALRVVGSEFMTIPPGTSELQFRQSSWNKTKPLIEVVFEERWL</sequence>
<dbReference type="InterPro" id="IPR006520">
    <property type="entry name" value="Dit_BPSPP_N"/>
</dbReference>
<dbReference type="NCBIfam" id="TIGR01633">
    <property type="entry name" value="phi3626_gp14_N"/>
    <property type="match status" value="1"/>
</dbReference>
<reference evidence="2" key="4">
    <citation type="journal article" date="2019" name="Int. J. Syst. Evol. Microbiol.">
        <title>Streptococcus chenjunshii sp. nov. isolated from feces of Tibetan antelopes.</title>
        <authorList>
            <person name="Tian Z."/>
            <person name="Lu S."/>
            <person name="Jin D."/>
            <person name="Yang J."/>
            <person name="Pu J."/>
            <person name="Lai X.H."/>
            <person name="Bai X.N."/>
            <person name="Wu X.M."/>
            <person name="Li J."/>
            <person name="Wang S."/>
            <person name="Xu J."/>
        </authorList>
    </citation>
    <scope>NUCLEOTIDE SEQUENCE</scope>
    <source>
        <strain evidence="2">Z15</strain>
    </source>
</reference>
<evidence type="ECO:0000313" key="6">
    <source>
        <dbReference type="Proteomes" id="UP000262901"/>
    </source>
</evidence>
<evidence type="ECO:0000313" key="5">
    <source>
        <dbReference type="Proteomes" id="UP000246115"/>
    </source>
</evidence>
<dbReference type="OrthoDB" id="3078561at2"/>